<dbReference type="AlphaFoldDB" id="A0A8J5GEN0"/>
<feature type="repeat" description="ARM" evidence="1">
    <location>
        <begin position="268"/>
        <end position="312"/>
    </location>
</feature>
<dbReference type="PANTHER" id="PTHR46700">
    <property type="entry name" value="ARM REPEAT SUPERFAMILY PROTEIN"/>
    <property type="match status" value="1"/>
</dbReference>
<dbReference type="PROSITE" id="PS50176">
    <property type="entry name" value="ARM_REPEAT"/>
    <property type="match status" value="2"/>
</dbReference>
<comment type="caution">
    <text evidence="3">The sequence shown here is derived from an EMBL/GenBank/DDBJ whole genome shotgun (WGS) entry which is preliminary data.</text>
</comment>
<dbReference type="SMART" id="SM00185">
    <property type="entry name" value="ARM"/>
    <property type="match status" value="5"/>
</dbReference>
<keyword evidence="4" id="KW-1185">Reference proteome</keyword>
<feature type="repeat" description="ARM" evidence="1">
    <location>
        <begin position="184"/>
        <end position="226"/>
    </location>
</feature>
<dbReference type="EMBL" id="JACMSC010000011">
    <property type="protein sequence ID" value="KAG6502099.1"/>
    <property type="molecule type" value="Genomic_DNA"/>
</dbReference>
<proteinExistence type="predicted"/>
<organism evidence="3 4">
    <name type="scientific">Zingiber officinale</name>
    <name type="common">Ginger</name>
    <name type="synonym">Amomum zingiber</name>
    <dbReference type="NCBI Taxonomy" id="94328"/>
    <lineage>
        <taxon>Eukaryota</taxon>
        <taxon>Viridiplantae</taxon>
        <taxon>Streptophyta</taxon>
        <taxon>Embryophyta</taxon>
        <taxon>Tracheophyta</taxon>
        <taxon>Spermatophyta</taxon>
        <taxon>Magnoliopsida</taxon>
        <taxon>Liliopsida</taxon>
        <taxon>Zingiberales</taxon>
        <taxon>Zingiberaceae</taxon>
        <taxon>Zingiber</taxon>
    </lineage>
</organism>
<dbReference type="PANTHER" id="PTHR46700:SF1">
    <property type="entry name" value="ARM REPEAT SUPERFAMILY PROTEIN"/>
    <property type="match status" value="1"/>
</dbReference>
<evidence type="ECO:0000256" key="1">
    <source>
        <dbReference type="PROSITE-ProRule" id="PRU00259"/>
    </source>
</evidence>
<name>A0A8J5GEN0_ZINOF</name>
<sequence>MAECERPDPVAGSFRLWPAFSPASLRRRFLDAIACGARGRRKVCGGVDAAEPRPIGPRPGGSDRLAELLQEEAADSVAVYATEDAARGKIVDAAEPRPIGSRPRGSERLAELLHEEAADSVAVDVAEDAAGRQITSLEELQRVVTLMQLEGWNASKARRMAAATDVRRLAKDNPEAREMLALLGAIPPLVAMLDSEEPDGQIAALYALLNLGIGSELNKASIVNAGAVHKMLRLIESGSSLAVSEAIVANFLGLSALDSNKPLIGASGAIPFLLSTFQNPDTSPTARQDALRALFNLSIAFSNLPLLIDAGTVPSLLVSIGDMAVSERSLAVLSNLVAYVEGRRALSRSPDAFAILVDVLGWCDAAACQEIAVYVLMVMAHKGHSDRAAMVAAGAVSALLEIALLGTLLSQKRASRLLEILTADKGKGVSNIASSSVTLAVSAPLSGRAAPIAPATEGMSEERKAVKELVQQSLQSNMRRIIRRAKLLPDFTPSDRFKKLTITSTSKSLPF</sequence>
<evidence type="ECO:0000313" key="4">
    <source>
        <dbReference type="Proteomes" id="UP000734854"/>
    </source>
</evidence>
<evidence type="ECO:0000313" key="3">
    <source>
        <dbReference type="EMBL" id="KAG6502099.1"/>
    </source>
</evidence>
<dbReference type="OrthoDB" id="7537227at2759"/>
<gene>
    <name evidence="3" type="ORF">ZIOFF_041988</name>
</gene>
<reference evidence="3 4" key="1">
    <citation type="submission" date="2020-08" db="EMBL/GenBank/DDBJ databases">
        <title>Plant Genome Project.</title>
        <authorList>
            <person name="Zhang R.-G."/>
        </authorList>
    </citation>
    <scope>NUCLEOTIDE SEQUENCE [LARGE SCALE GENOMIC DNA]</scope>
    <source>
        <tissue evidence="3">Rhizome</tissue>
    </source>
</reference>
<dbReference type="InterPro" id="IPR058678">
    <property type="entry name" value="ARM_PUB"/>
</dbReference>
<dbReference type="Pfam" id="PF25598">
    <property type="entry name" value="ARM_PUB"/>
    <property type="match status" value="1"/>
</dbReference>
<accession>A0A8J5GEN0</accession>
<feature type="domain" description="U-box" evidence="2">
    <location>
        <begin position="157"/>
        <end position="401"/>
    </location>
</feature>
<dbReference type="Proteomes" id="UP000734854">
    <property type="component" value="Unassembled WGS sequence"/>
</dbReference>
<protein>
    <recommendedName>
        <fullName evidence="2">U-box domain-containing protein</fullName>
    </recommendedName>
</protein>
<evidence type="ECO:0000259" key="2">
    <source>
        <dbReference type="Pfam" id="PF25598"/>
    </source>
</evidence>
<dbReference type="InterPro" id="IPR000225">
    <property type="entry name" value="Armadillo"/>
</dbReference>